<feature type="transmembrane region" description="Helical" evidence="1">
    <location>
        <begin position="29"/>
        <end position="45"/>
    </location>
</feature>
<feature type="transmembrane region" description="Helical" evidence="1">
    <location>
        <begin position="6"/>
        <end position="22"/>
    </location>
</feature>
<evidence type="ECO:0000313" key="3">
    <source>
        <dbReference type="Proteomes" id="UP000002015"/>
    </source>
</evidence>
<keyword evidence="3" id="KW-1185">Reference proteome</keyword>
<evidence type="ECO:0008006" key="4">
    <source>
        <dbReference type="Google" id="ProtNLM"/>
    </source>
</evidence>
<dbReference type="EMBL" id="CP000821">
    <property type="protein sequence ID" value="ABV38284.1"/>
    <property type="molecule type" value="Genomic_DNA"/>
</dbReference>
<dbReference type="STRING" id="425104.Ssed_3680"/>
<evidence type="ECO:0000313" key="2">
    <source>
        <dbReference type="EMBL" id="ABV38284.1"/>
    </source>
</evidence>
<sequence>MMSAEILGYIASGFVGLSLLMGDIKKLRYINLFGCLLFVIYGLNISAYPVAVMNLFCAGINLYHIGVIIKLDRANKHLGASS</sequence>
<name>A8FZL1_SHESH</name>
<keyword evidence="1" id="KW-0472">Membrane</keyword>
<accession>A8FZL1</accession>
<organism evidence="2 3">
    <name type="scientific">Shewanella sediminis (strain HAW-EB3)</name>
    <dbReference type="NCBI Taxonomy" id="425104"/>
    <lineage>
        <taxon>Bacteria</taxon>
        <taxon>Pseudomonadati</taxon>
        <taxon>Pseudomonadota</taxon>
        <taxon>Gammaproteobacteria</taxon>
        <taxon>Alteromonadales</taxon>
        <taxon>Shewanellaceae</taxon>
        <taxon>Shewanella</taxon>
    </lineage>
</organism>
<dbReference type="OrthoDB" id="677174at2"/>
<gene>
    <name evidence="2" type="ordered locus">Ssed_3680</name>
</gene>
<evidence type="ECO:0000256" key="1">
    <source>
        <dbReference type="SAM" id="Phobius"/>
    </source>
</evidence>
<dbReference type="AlphaFoldDB" id="A8FZL1"/>
<keyword evidence="1" id="KW-1133">Transmembrane helix</keyword>
<reference evidence="2 3" key="1">
    <citation type="submission" date="2007-08" db="EMBL/GenBank/DDBJ databases">
        <title>Complete sequence of Shewanella sediminis HAW-EB3.</title>
        <authorList>
            <consortium name="US DOE Joint Genome Institute"/>
            <person name="Copeland A."/>
            <person name="Lucas S."/>
            <person name="Lapidus A."/>
            <person name="Barry K."/>
            <person name="Glavina del Rio T."/>
            <person name="Dalin E."/>
            <person name="Tice H."/>
            <person name="Pitluck S."/>
            <person name="Chertkov O."/>
            <person name="Brettin T."/>
            <person name="Bruce D."/>
            <person name="Detter J.C."/>
            <person name="Han C."/>
            <person name="Schmutz J."/>
            <person name="Larimer F."/>
            <person name="Land M."/>
            <person name="Hauser L."/>
            <person name="Kyrpides N."/>
            <person name="Kim E."/>
            <person name="Zhao J.-S."/>
            <person name="Richardson P."/>
        </authorList>
    </citation>
    <scope>NUCLEOTIDE SEQUENCE [LARGE SCALE GENOMIC DNA]</scope>
    <source>
        <strain evidence="2 3">HAW-EB3</strain>
    </source>
</reference>
<dbReference type="RefSeq" id="WP_012144014.1">
    <property type="nucleotide sequence ID" value="NC_009831.1"/>
</dbReference>
<dbReference type="KEGG" id="sse:Ssed_3680"/>
<dbReference type="HOGENOM" id="CLU_179405_1_0_6"/>
<keyword evidence="1" id="KW-0812">Transmembrane</keyword>
<dbReference type="Proteomes" id="UP000002015">
    <property type="component" value="Chromosome"/>
</dbReference>
<protein>
    <recommendedName>
        <fullName evidence="4">Uroporphyrinogen decarboxylase</fullName>
    </recommendedName>
</protein>
<proteinExistence type="predicted"/>